<dbReference type="EMBL" id="PZQS01000013">
    <property type="protein sequence ID" value="PVD19915.1"/>
    <property type="molecule type" value="Genomic_DNA"/>
</dbReference>
<name>A0A2T7NFJ0_POMCA</name>
<reference evidence="2 3" key="1">
    <citation type="submission" date="2018-04" db="EMBL/GenBank/DDBJ databases">
        <title>The genome of golden apple snail Pomacea canaliculata provides insight into stress tolerance and invasive adaptation.</title>
        <authorList>
            <person name="Liu C."/>
            <person name="Liu B."/>
            <person name="Ren Y."/>
            <person name="Zhang Y."/>
            <person name="Wang H."/>
            <person name="Li S."/>
            <person name="Jiang F."/>
            <person name="Yin L."/>
            <person name="Zhang G."/>
            <person name="Qian W."/>
            <person name="Fan W."/>
        </authorList>
    </citation>
    <scope>NUCLEOTIDE SEQUENCE [LARGE SCALE GENOMIC DNA]</scope>
    <source>
        <strain evidence="2">SZHN2017</strain>
        <tissue evidence="2">Muscle</tissue>
    </source>
</reference>
<protein>
    <submittedName>
        <fullName evidence="2">Uncharacterized protein</fullName>
    </submittedName>
</protein>
<keyword evidence="3" id="KW-1185">Reference proteome</keyword>
<accession>A0A2T7NFJ0</accession>
<evidence type="ECO:0000313" key="2">
    <source>
        <dbReference type="EMBL" id="PVD19915.1"/>
    </source>
</evidence>
<comment type="caution">
    <text evidence="2">The sequence shown here is derived from an EMBL/GenBank/DDBJ whole genome shotgun (WGS) entry which is preliminary data.</text>
</comment>
<dbReference type="InterPro" id="IPR031974">
    <property type="entry name" value="PDCD7"/>
</dbReference>
<evidence type="ECO:0000313" key="3">
    <source>
        <dbReference type="Proteomes" id="UP000245119"/>
    </source>
</evidence>
<dbReference type="Proteomes" id="UP000245119">
    <property type="component" value="Linkage Group LG13"/>
</dbReference>
<dbReference type="AlphaFoldDB" id="A0A2T7NFJ0"/>
<sequence length="180" mass="21113">MTGTPLRLYHTLDDDIKQGKKEEVGAQDEVNKWLENVHSKSSSSLNPLAHDPKQEKQRKLKTIPIPEVHKKLHLVLHSLAAVQGAMQQLQEKLVTSDANEWQEAIAKTTQLKADYLNAKEQLNMSQMSELKLKLDARRKKRMRQKKRKEEVKEDEQQELYERAQKHLAIDQWRHQIQQKI</sequence>
<feature type="region of interest" description="Disordered" evidence="1">
    <location>
        <begin position="38"/>
        <end position="57"/>
    </location>
</feature>
<gene>
    <name evidence="2" type="ORF">C0Q70_20409</name>
</gene>
<organism evidence="2 3">
    <name type="scientific">Pomacea canaliculata</name>
    <name type="common">Golden apple snail</name>
    <dbReference type="NCBI Taxonomy" id="400727"/>
    <lineage>
        <taxon>Eukaryota</taxon>
        <taxon>Metazoa</taxon>
        <taxon>Spiralia</taxon>
        <taxon>Lophotrochozoa</taxon>
        <taxon>Mollusca</taxon>
        <taxon>Gastropoda</taxon>
        <taxon>Caenogastropoda</taxon>
        <taxon>Architaenioglossa</taxon>
        <taxon>Ampullarioidea</taxon>
        <taxon>Ampullariidae</taxon>
        <taxon>Pomacea</taxon>
    </lineage>
</organism>
<evidence type="ECO:0000256" key="1">
    <source>
        <dbReference type="SAM" id="MobiDB-lite"/>
    </source>
</evidence>
<proteinExistence type="predicted"/>
<dbReference type="Pfam" id="PF16021">
    <property type="entry name" value="PDCD7"/>
    <property type="match status" value="1"/>
</dbReference>